<dbReference type="Proteomes" id="UP001418222">
    <property type="component" value="Unassembled WGS sequence"/>
</dbReference>
<dbReference type="AlphaFoldDB" id="A0AAP0FZL0"/>
<comment type="caution">
    <text evidence="1">The sequence shown here is derived from an EMBL/GenBank/DDBJ whole genome shotgun (WGS) entry which is preliminary data.</text>
</comment>
<accession>A0AAP0FZL0</accession>
<organism evidence="1 2">
    <name type="scientific">Platanthera zijinensis</name>
    <dbReference type="NCBI Taxonomy" id="2320716"/>
    <lineage>
        <taxon>Eukaryota</taxon>
        <taxon>Viridiplantae</taxon>
        <taxon>Streptophyta</taxon>
        <taxon>Embryophyta</taxon>
        <taxon>Tracheophyta</taxon>
        <taxon>Spermatophyta</taxon>
        <taxon>Magnoliopsida</taxon>
        <taxon>Liliopsida</taxon>
        <taxon>Asparagales</taxon>
        <taxon>Orchidaceae</taxon>
        <taxon>Orchidoideae</taxon>
        <taxon>Orchideae</taxon>
        <taxon>Orchidinae</taxon>
        <taxon>Platanthera</taxon>
    </lineage>
</organism>
<protein>
    <submittedName>
        <fullName evidence="1">Uncharacterized protein</fullName>
    </submittedName>
</protein>
<sequence>MSRGKISKNGVEDLTFFHSQLDMLFSTMEVSGPKVLQLDNVPSEHPDHAIALSLSEEELKKQISTDPILRHGEVEPVYLVEFHSPDHPPSLPSGSSAASLLYSLPVASSPSPTLLVGLPAVSRFLTASSPSFLWLHPSSPLTTLLIATDPWDTFPDHPFSLSAAGSVLSARFLVRASPRLLLARRSPLFSRREPSSSLTRGFGLIRAVSLSRKSASPTRAQVAPLFPPRALLFARDLLSSLLLRGFLAYRAASSIPAASLSVAISVLGRGFFPCHWCSHSDRATLSSSLSLSPRTVSSQTTRFAFFRLLARSFL</sequence>
<evidence type="ECO:0000313" key="1">
    <source>
        <dbReference type="EMBL" id="KAK8928511.1"/>
    </source>
</evidence>
<evidence type="ECO:0000313" key="2">
    <source>
        <dbReference type="Proteomes" id="UP001418222"/>
    </source>
</evidence>
<dbReference type="EMBL" id="JBBWWQ010000015">
    <property type="protein sequence ID" value="KAK8928511.1"/>
    <property type="molecule type" value="Genomic_DNA"/>
</dbReference>
<reference evidence="1 2" key="1">
    <citation type="journal article" date="2022" name="Nat. Plants">
        <title>Genomes of leafy and leafless Platanthera orchids illuminate the evolution of mycoheterotrophy.</title>
        <authorList>
            <person name="Li M.H."/>
            <person name="Liu K.W."/>
            <person name="Li Z."/>
            <person name="Lu H.C."/>
            <person name="Ye Q.L."/>
            <person name="Zhang D."/>
            <person name="Wang J.Y."/>
            <person name="Li Y.F."/>
            <person name="Zhong Z.M."/>
            <person name="Liu X."/>
            <person name="Yu X."/>
            <person name="Liu D.K."/>
            <person name="Tu X.D."/>
            <person name="Liu B."/>
            <person name="Hao Y."/>
            <person name="Liao X.Y."/>
            <person name="Jiang Y.T."/>
            <person name="Sun W.H."/>
            <person name="Chen J."/>
            <person name="Chen Y.Q."/>
            <person name="Ai Y."/>
            <person name="Zhai J.W."/>
            <person name="Wu S.S."/>
            <person name="Zhou Z."/>
            <person name="Hsiao Y.Y."/>
            <person name="Wu W.L."/>
            <person name="Chen Y.Y."/>
            <person name="Lin Y.F."/>
            <person name="Hsu J.L."/>
            <person name="Li C.Y."/>
            <person name="Wang Z.W."/>
            <person name="Zhao X."/>
            <person name="Zhong W.Y."/>
            <person name="Ma X.K."/>
            <person name="Ma L."/>
            <person name="Huang J."/>
            <person name="Chen G.Z."/>
            <person name="Huang M.Z."/>
            <person name="Huang L."/>
            <person name="Peng D.H."/>
            <person name="Luo Y.B."/>
            <person name="Zou S.Q."/>
            <person name="Chen S.P."/>
            <person name="Lan S."/>
            <person name="Tsai W.C."/>
            <person name="Van de Peer Y."/>
            <person name="Liu Z.J."/>
        </authorList>
    </citation>
    <scope>NUCLEOTIDE SEQUENCE [LARGE SCALE GENOMIC DNA]</scope>
    <source>
        <strain evidence="1">Lor287</strain>
    </source>
</reference>
<name>A0AAP0FZL0_9ASPA</name>
<proteinExistence type="predicted"/>
<keyword evidence="2" id="KW-1185">Reference proteome</keyword>
<gene>
    <name evidence="1" type="ORF">KSP39_PZI017448</name>
</gene>